<reference evidence="3 4" key="1">
    <citation type="submission" date="2016-10" db="EMBL/GenBank/DDBJ databases">
        <title>The Draft Genome Sequence of Actinokineospora bangkokensis 44EHWT reveals the biosynthetic pathway of antifungal compounds Thailandins with unusual extender unit butylmalonyl-CoA.</title>
        <authorList>
            <person name="Greule A."/>
            <person name="Intra B."/>
            <person name="Flemming S."/>
            <person name="Rommel M.G."/>
            <person name="Panbangred W."/>
            <person name="Bechthold A."/>
        </authorList>
    </citation>
    <scope>NUCLEOTIDE SEQUENCE [LARGE SCALE GENOMIC DNA]</scope>
    <source>
        <strain evidence="3 4">44EHW</strain>
    </source>
</reference>
<dbReference type="EMBL" id="MKQR01000017">
    <property type="protein sequence ID" value="OLR92324.1"/>
    <property type="molecule type" value="Genomic_DNA"/>
</dbReference>
<sequence length="268" mass="28912">MAEEGTRVAIAALAYDRSPRRAGLDDGHVRALAEVLPALPPILVHRQTMRVLDGVHRLRAAQLRGATDIAVLFFDGDEAAAFVQSVRANVEHGLPLTLADRTAAAARILRSFPEWSDRRVAAATGLSPKTAGAVRARSSAEIPQSTGRVGRDGRTRRVPARPAPAPEPVAPAAEERPVRVRGAQRAADAGTANRPLDLQRLRRDPSLRFSECGRALLRLLDLHSITPATWKRIADNTPAHCATAVADIARDCAEAWAQFADHLDERTA</sequence>
<feature type="region of interest" description="Disordered" evidence="1">
    <location>
        <begin position="131"/>
        <end position="178"/>
    </location>
</feature>
<evidence type="ECO:0000313" key="4">
    <source>
        <dbReference type="Proteomes" id="UP000186040"/>
    </source>
</evidence>
<protein>
    <recommendedName>
        <fullName evidence="2">ParB-like N-terminal domain-containing protein</fullName>
    </recommendedName>
</protein>
<dbReference type="STRING" id="1193682.BJP25_23295"/>
<dbReference type="InterPro" id="IPR036086">
    <property type="entry name" value="ParB/Sulfiredoxin_sf"/>
</dbReference>
<dbReference type="OrthoDB" id="3701787at2"/>
<evidence type="ECO:0000259" key="2">
    <source>
        <dbReference type="SMART" id="SM00470"/>
    </source>
</evidence>
<evidence type="ECO:0000256" key="1">
    <source>
        <dbReference type="SAM" id="MobiDB-lite"/>
    </source>
</evidence>
<proteinExistence type="predicted"/>
<comment type="caution">
    <text evidence="3">The sequence shown here is derived from an EMBL/GenBank/DDBJ whole genome shotgun (WGS) entry which is preliminary data.</text>
</comment>
<dbReference type="AlphaFoldDB" id="A0A1Q9LK03"/>
<dbReference type="SMART" id="SM00470">
    <property type="entry name" value="ParB"/>
    <property type="match status" value="1"/>
</dbReference>
<dbReference type="InterPro" id="IPR003115">
    <property type="entry name" value="ParB_N"/>
</dbReference>
<dbReference type="Proteomes" id="UP000186040">
    <property type="component" value="Unassembled WGS sequence"/>
</dbReference>
<keyword evidence="4" id="KW-1185">Reference proteome</keyword>
<accession>A0A1Q9LK03</accession>
<organism evidence="3 4">
    <name type="scientific">Actinokineospora bangkokensis</name>
    <dbReference type="NCBI Taxonomy" id="1193682"/>
    <lineage>
        <taxon>Bacteria</taxon>
        <taxon>Bacillati</taxon>
        <taxon>Actinomycetota</taxon>
        <taxon>Actinomycetes</taxon>
        <taxon>Pseudonocardiales</taxon>
        <taxon>Pseudonocardiaceae</taxon>
        <taxon>Actinokineospora</taxon>
    </lineage>
</organism>
<dbReference type="SUPFAM" id="SSF110849">
    <property type="entry name" value="ParB/Sulfiredoxin"/>
    <property type="match status" value="1"/>
</dbReference>
<gene>
    <name evidence="3" type="ORF">BJP25_23295</name>
</gene>
<dbReference type="Gene3D" id="3.90.1530.10">
    <property type="entry name" value="Conserved hypothetical protein from pyrococcus furiosus pfu- 392566-001, ParB domain"/>
    <property type="match status" value="1"/>
</dbReference>
<name>A0A1Q9LK03_9PSEU</name>
<evidence type="ECO:0000313" key="3">
    <source>
        <dbReference type="EMBL" id="OLR92324.1"/>
    </source>
</evidence>
<feature type="domain" description="ParB-like N-terminal" evidence="2">
    <location>
        <begin position="6"/>
        <end position="90"/>
    </location>
</feature>